<dbReference type="GO" id="GO:0043571">
    <property type="term" value="P:maintenance of CRISPR repeat elements"/>
    <property type="evidence" value="ECO:0007669"/>
    <property type="project" value="InterPro"/>
</dbReference>
<evidence type="ECO:0000256" key="2">
    <source>
        <dbReference type="SAM" id="MobiDB-lite"/>
    </source>
</evidence>
<dbReference type="InterPro" id="IPR013422">
    <property type="entry name" value="CRISPR-assoc_prot_Cas5_N"/>
</dbReference>
<dbReference type="OrthoDB" id="5704083at2"/>
<dbReference type="GO" id="GO:0003723">
    <property type="term" value="F:RNA binding"/>
    <property type="evidence" value="ECO:0007669"/>
    <property type="project" value="InterPro"/>
</dbReference>
<dbReference type="CDD" id="cd09756">
    <property type="entry name" value="Cas5_I-E"/>
    <property type="match status" value="1"/>
</dbReference>
<feature type="compositionally biased region" description="Basic and acidic residues" evidence="2">
    <location>
        <begin position="85"/>
        <end position="106"/>
    </location>
</feature>
<dbReference type="AlphaFoldDB" id="A0A158AEZ1"/>
<evidence type="ECO:0000313" key="4">
    <source>
        <dbReference type="Proteomes" id="UP000054596"/>
    </source>
</evidence>
<dbReference type="Proteomes" id="UP000054596">
    <property type="component" value="Unassembled WGS sequence"/>
</dbReference>
<keyword evidence="1" id="KW-0051">Antiviral defense</keyword>
<feature type="compositionally biased region" description="Polar residues" evidence="2">
    <location>
        <begin position="235"/>
        <end position="246"/>
    </location>
</feature>
<protein>
    <submittedName>
        <fullName evidence="3">CRISPR-associated protein (Cas_Cas5)</fullName>
    </submittedName>
</protein>
<dbReference type="RefSeq" id="WP_086967180.1">
    <property type="nucleotide sequence ID" value="NZ_FCOJ02000012.1"/>
</dbReference>
<dbReference type="Pfam" id="PF09704">
    <property type="entry name" value="Cas_Cas5d"/>
    <property type="match status" value="1"/>
</dbReference>
<organism evidence="3 4">
    <name type="scientific">Caballeronia glebae</name>
    <dbReference type="NCBI Taxonomy" id="1777143"/>
    <lineage>
        <taxon>Bacteria</taxon>
        <taxon>Pseudomonadati</taxon>
        <taxon>Pseudomonadota</taxon>
        <taxon>Betaproteobacteria</taxon>
        <taxon>Burkholderiales</taxon>
        <taxon>Burkholderiaceae</taxon>
        <taxon>Caballeronia</taxon>
    </lineage>
</organism>
<dbReference type="InterPro" id="IPR010147">
    <property type="entry name" value="CRISPR-assoc_prot_CasD"/>
</dbReference>
<feature type="region of interest" description="Disordered" evidence="2">
    <location>
        <begin position="224"/>
        <end position="246"/>
    </location>
</feature>
<reference evidence="3" key="1">
    <citation type="submission" date="2016-01" db="EMBL/GenBank/DDBJ databases">
        <authorList>
            <person name="Peeters C."/>
        </authorList>
    </citation>
    <scope>NUCLEOTIDE SEQUENCE [LARGE SCALE GENOMIC DNA]</scope>
    <source>
        <strain evidence="3">LMG 29325</strain>
    </source>
</reference>
<accession>A0A158AEZ1</accession>
<evidence type="ECO:0000256" key="1">
    <source>
        <dbReference type="ARBA" id="ARBA00023118"/>
    </source>
</evidence>
<keyword evidence="4" id="KW-1185">Reference proteome</keyword>
<dbReference type="EMBL" id="FCOJ02000012">
    <property type="protein sequence ID" value="SAK56401.1"/>
    <property type="molecule type" value="Genomic_DNA"/>
</dbReference>
<proteinExistence type="predicted"/>
<dbReference type="STRING" id="1777143.AWB82_02239"/>
<evidence type="ECO:0000313" key="3">
    <source>
        <dbReference type="EMBL" id="SAK56401.1"/>
    </source>
</evidence>
<dbReference type="Gene3D" id="3.30.70.2660">
    <property type="match status" value="1"/>
</dbReference>
<dbReference type="GO" id="GO:0051607">
    <property type="term" value="P:defense response to virus"/>
    <property type="evidence" value="ECO:0007669"/>
    <property type="project" value="UniProtKB-KW"/>
</dbReference>
<dbReference type="NCBIfam" id="TIGR01868">
    <property type="entry name" value="casD_Cas5e"/>
    <property type="match status" value="1"/>
</dbReference>
<gene>
    <name evidence="3" type="ORF">AWB82_02239</name>
</gene>
<name>A0A158AEZ1_9BURK</name>
<feature type="region of interest" description="Disordered" evidence="2">
    <location>
        <begin position="85"/>
        <end position="107"/>
    </location>
</feature>
<dbReference type="NCBIfam" id="TIGR02593">
    <property type="entry name" value="CRISPR_cas5"/>
    <property type="match status" value="1"/>
</dbReference>
<comment type="caution">
    <text evidence="3">The sequence shown here is derived from an EMBL/GenBank/DDBJ whole genome shotgun (WGS) entry which is preliminary data.</text>
</comment>
<dbReference type="InterPro" id="IPR021124">
    <property type="entry name" value="CRISPR-assoc_prot_Cas5"/>
</dbReference>
<sequence length="246" mass="27360">MPRHLLMRLRAPLVAFGGETIDSYGVIRDFPALSMVTGLIANALGYDRADFALHDRLQARLVMGTRLDASGARLVDFQTAQLGKRDEAWTTRGEPETRQGGEDSYKSPHLRHREYHAGLDALVAIRLEPAHEQPTLDDIAVALDRPKRPLFIGRKPCLPTTRVFVDMIDADDVLDALQRAPAPAQSEFHFQLPEGEGALRHAQSRDVCDERNWKTGVHGGWRRVLEGSDPRATASPKQSNSLERSA</sequence>